<name>A0ABQ4MRE1_9BACL</name>
<organism evidence="1 2">
    <name type="scientific">Paenibacillus woosongensis</name>
    <dbReference type="NCBI Taxonomy" id="307580"/>
    <lineage>
        <taxon>Bacteria</taxon>
        <taxon>Bacillati</taxon>
        <taxon>Bacillota</taxon>
        <taxon>Bacilli</taxon>
        <taxon>Bacillales</taxon>
        <taxon>Paenibacillaceae</taxon>
        <taxon>Paenibacillus</taxon>
    </lineage>
</organism>
<protein>
    <submittedName>
        <fullName evidence="1">Uncharacterized protein</fullName>
    </submittedName>
</protein>
<sequence>MRHVVDYRYVTPTTVRCELRAVRYMTIPVIYPCYNEPSAARETYKGGNQLAGGSAHFDIAVIAKSRTAHDAGTGG</sequence>
<proteinExistence type="predicted"/>
<accession>A0ABQ4MRE1</accession>
<evidence type="ECO:0000313" key="2">
    <source>
        <dbReference type="Proteomes" id="UP000681290"/>
    </source>
</evidence>
<comment type="caution">
    <text evidence="1">The sequence shown here is derived from an EMBL/GenBank/DDBJ whole genome shotgun (WGS) entry which is preliminary data.</text>
</comment>
<dbReference type="Proteomes" id="UP000681290">
    <property type="component" value="Unassembled WGS sequence"/>
</dbReference>
<keyword evidence="2" id="KW-1185">Reference proteome</keyword>
<reference evidence="1 2" key="1">
    <citation type="submission" date="2021-03" db="EMBL/GenBank/DDBJ databases">
        <title>Antimicrobial resistance genes in bacteria isolated from Japanese honey, and their potential for conferring macrolide and lincosamide resistance in the American foulbrood pathogen Paenibacillus larvae.</title>
        <authorList>
            <person name="Okamoto M."/>
            <person name="Kumagai M."/>
            <person name="Kanamori H."/>
            <person name="Takamatsu D."/>
        </authorList>
    </citation>
    <scope>NUCLEOTIDE SEQUENCE [LARGE SCALE GENOMIC DNA]</scope>
    <source>
        <strain evidence="1 2">J15TS10</strain>
    </source>
</reference>
<dbReference type="EMBL" id="BOSM01000003">
    <property type="protein sequence ID" value="GIP58564.1"/>
    <property type="molecule type" value="Genomic_DNA"/>
</dbReference>
<gene>
    <name evidence="1" type="ORF">J15TS10_23780</name>
</gene>
<evidence type="ECO:0000313" key="1">
    <source>
        <dbReference type="EMBL" id="GIP58564.1"/>
    </source>
</evidence>